<evidence type="ECO:0000256" key="1">
    <source>
        <dbReference type="ARBA" id="ARBA00004141"/>
    </source>
</evidence>
<comment type="similarity">
    <text evidence="2 6">Belongs to the 4-toluene sulfonate uptake permease (TSUP) (TC 2.A.102) family.</text>
</comment>
<evidence type="ECO:0000256" key="6">
    <source>
        <dbReference type="RuleBase" id="RU363041"/>
    </source>
</evidence>
<feature type="transmembrane region" description="Helical" evidence="6">
    <location>
        <begin position="6"/>
        <end position="28"/>
    </location>
</feature>
<dbReference type="GO" id="GO:0005886">
    <property type="term" value="C:plasma membrane"/>
    <property type="evidence" value="ECO:0007669"/>
    <property type="project" value="UniProtKB-SubCell"/>
</dbReference>
<feature type="transmembrane region" description="Helical" evidence="6">
    <location>
        <begin position="40"/>
        <end position="61"/>
    </location>
</feature>
<dbReference type="RefSeq" id="WP_010727484.1">
    <property type="nucleotide sequence ID" value="NZ_JARPTJ010000001.1"/>
</dbReference>
<keyword evidence="6" id="KW-1003">Cell membrane</keyword>
<feature type="transmembrane region" description="Helical" evidence="6">
    <location>
        <begin position="73"/>
        <end position="95"/>
    </location>
</feature>
<evidence type="ECO:0000256" key="2">
    <source>
        <dbReference type="ARBA" id="ARBA00009142"/>
    </source>
</evidence>
<name>A0A3F3LZ71_ENTFC</name>
<feature type="transmembrane region" description="Helical" evidence="6">
    <location>
        <begin position="176"/>
        <end position="202"/>
    </location>
</feature>
<dbReference type="InterPro" id="IPR051598">
    <property type="entry name" value="TSUP/Inactive_protease-like"/>
</dbReference>
<comment type="subcellular location">
    <subcellularLocation>
        <location evidence="6">Cell membrane</location>
        <topology evidence="6">Multi-pass membrane protein</topology>
    </subcellularLocation>
    <subcellularLocation>
        <location evidence="1">Membrane</location>
        <topology evidence="1">Multi-pass membrane protein</topology>
    </subcellularLocation>
</comment>
<gene>
    <name evidence="7" type="ORF">EB12_00259</name>
</gene>
<dbReference type="PANTHER" id="PTHR43701:SF2">
    <property type="entry name" value="MEMBRANE TRANSPORTER PROTEIN YJNA-RELATED"/>
    <property type="match status" value="1"/>
</dbReference>
<organism evidence="7 8">
    <name type="scientific">Enterococcus faecium</name>
    <name type="common">Streptococcus faecium</name>
    <dbReference type="NCBI Taxonomy" id="1352"/>
    <lineage>
        <taxon>Bacteria</taxon>
        <taxon>Bacillati</taxon>
        <taxon>Bacillota</taxon>
        <taxon>Bacilli</taxon>
        <taxon>Lactobacillales</taxon>
        <taxon>Enterococcaceae</taxon>
        <taxon>Enterococcus</taxon>
    </lineage>
</organism>
<evidence type="ECO:0000256" key="5">
    <source>
        <dbReference type="ARBA" id="ARBA00023136"/>
    </source>
</evidence>
<feature type="transmembrane region" description="Helical" evidence="6">
    <location>
        <begin position="107"/>
        <end position="124"/>
    </location>
</feature>
<dbReference type="EMBL" id="LEQJ01000002">
    <property type="protein sequence ID" value="RBS34834.1"/>
    <property type="molecule type" value="Genomic_DNA"/>
</dbReference>
<keyword evidence="4 6" id="KW-1133">Transmembrane helix</keyword>
<feature type="transmembrane region" description="Helical" evidence="6">
    <location>
        <begin position="236"/>
        <end position="258"/>
    </location>
</feature>
<feature type="transmembrane region" description="Helical" evidence="6">
    <location>
        <begin position="208"/>
        <end position="224"/>
    </location>
</feature>
<dbReference type="Proteomes" id="UP000253144">
    <property type="component" value="Unassembled WGS sequence"/>
</dbReference>
<keyword evidence="5 6" id="KW-0472">Membrane</keyword>
<sequence length="267" mass="29069">MIGLIYFVVIVLANTVGAISGMGGGVLIKPILDLIGAHSIAGISFYSTVAVFTMSIVSTVRQVSSGKSLNWQIVGWVSGGAVVGGIAGNIVFEVFLRLFENEKHVQLIQIFLTVLTLVFAFFYTKHHQPKFHLTSWIWYLICGGILGFLASFLGIGGGPINVSLLMLMFALPIKEATLYSLSTIFFSQLAKLVTIALTSGFMRFDLSMLFYIIPAAVIGGLWGAKFSRILSPKKVTFIFQVIVLVVLLVNCYNAFVILQTLGESRLT</sequence>
<evidence type="ECO:0000313" key="8">
    <source>
        <dbReference type="Proteomes" id="UP000253144"/>
    </source>
</evidence>
<evidence type="ECO:0000256" key="3">
    <source>
        <dbReference type="ARBA" id="ARBA00022692"/>
    </source>
</evidence>
<dbReference type="AlphaFoldDB" id="A0A3F3LZ71"/>
<feature type="transmembrane region" description="Helical" evidence="6">
    <location>
        <begin position="136"/>
        <end position="155"/>
    </location>
</feature>
<dbReference type="Pfam" id="PF01925">
    <property type="entry name" value="TauE"/>
    <property type="match status" value="1"/>
</dbReference>
<accession>A0A3F3LZ71</accession>
<dbReference type="PANTHER" id="PTHR43701">
    <property type="entry name" value="MEMBRANE TRANSPORTER PROTEIN MJ0441-RELATED"/>
    <property type="match status" value="1"/>
</dbReference>
<protein>
    <recommendedName>
        <fullName evidence="6">Probable membrane transporter protein</fullName>
    </recommendedName>
</protein>
<keyword evidence="3 6" id="KW-0812">Transmembrane</keyword>
<reference evidence="7 8" key="1">
    <citation type="submission" date="2015-06" db="EMBL/GenBank/DDBJ databases">
        <title>The Genome Sequence of Enterococcus faecium 131EA1.</title>
        <authorList>
            <consortium name="The Broad Institute Genomics Platform"/>
            <consortium name="The Broad Institute Genome Sequencing Center for Infectious Disease"/>
            <person name="Earl A.M."/>
            <person name="Van Tyne D."/>
            <person name="Lebreton F."/>
            <person name="Saavedra J.T."/>
            <person name="Gilmore M.S."/>
            <person name="Manson Mcguire A."/>
            <person name="Clock S."/>
            <person name="Crupain M."/>
            <person name="Rangan U."/>
            <person name="Young S."/>
            <person name="Abouelleil A."/>
            <person name="Cao P."/>
            <person name="Chapman S.B."/>
            <person name="Griggs A."/>
            <person name="Priest M."/>
            <person name="Shea T."/>
            <person name="Wortman J."/>
            <person name="Nusbaum C."/>
            <person name="Birren B."/>
        </authorList>
    </citation>
    <scope>NUCLEOTIDE SEQUENCE [LARGE SCALE GENOMIC DNA]</scope>
    <source>
        <strain evidence="7 8">131EA1</strain>
    </source>
</reference>
<comment type="caution">
    <text evidence="7">The sequence shown here is derived from an EMBL/GenBank/DDBJ whole genome shotgun (WGS) entry which is preliminary data.</text>
</comment>
<evidence type="ECO:0000313" key="7">
    <source>
        <dbReference type="EMBL" id="RBS34834.1"/>
    </source>
</evidence>
<proteinExistence type="inferred from homology"/>
<dbReference type="InterPro" id="IPR002781">
    <property type="entry name" value="TM_pro_TauE-like"/>
</dbReference>
<evidence type="ECO:0000256" key="4">
    <source>
        <dbReference type="ARBA" id="ARBA00022989"/>
    </source>
</evidence>